<name>A0A399EW02_9DEIN</name>
<evidence type="ECO:0000313" key="3">
    <source>
        <dbReference type="Proteomes" id="UP000265715"/>
    </source>
</evidence>
<dbReference type="Proteomes" id="UP000265715">
    <property type="component" value="Unassembled WGS sequence"/>
</dbReference>
<accession>A0A399EW02</accession>
<proteinExistence type="predicted"/>
<dbReference type="EMBL" id="QXDL01000046">
    <property type="protein sequence ID" value="RIH86411.1"/>
    <property type="molecule type" value="Genomic_DNA"/>
</dbReference>
<keyword evidence="1" id="KW-0472">Membrane</keyword>
<organism evidence="2 3">
    <name type="scientific">Calidithermus terrae</name>
    <dbReference type="NCBI Taxonomy" id="1408545"/>
    <lineage>
        <taxon>Bacteria</taxon>
        <taxon>Thermotogati</taxon>
        <taxon>Deinococcota</taxon>
        <taxon>Deinococci</taxon>
        <taxon>Thermales</taxon>
        <taxon>Thermaceae</taxon>
        <taxon>Calidithermus</taxon>
    </lineage>
</organism>
<gene>
    <name evidence="2" type="ORF">Mterra_01448</name>
</gene>
<protein>
    <submittedName>
        <fullName evidence="2">Uncharacterized protein</fullName>
    </submittedName>
</protein>
<evidence type="ECO:0000313" key="2">
    <source>
        <dbReference type="EMBL" id="RIH86411.1"/>
    </source>
</evidence>
<reference evidence="2 3" key="1">
    <citation type="submission" date="2018-08" db="EMBL/GenBank/DDBJ databases">
        <title>Meiothermus terrae DSM 26712 genome sequencing project.</title>
        <authorList>
            <person name="Da Costa M.S."/>
            <person name="Albuquerque L."/>
            <person name="Raposo P."/>
            <person name="Froufe H.J.C."/>
            <person name="Barroso C.S."/>
            <person name="Egas C."/>
        </authorList>
    </citation>
    <scope>NUCLEOTIDE SEQUENCE [LARGE SCALE GENOMIC DNA]</scope>
    <source>
        <strain evidence="2 3">DSM 26712</strain>
    </source>
</reference>
<sequence>MLAMVAILYPLVLMPVMLVLGGVGLALLLIDFHLR</sequence>
<keyword evidence="1" id="KW-1133">Transmembrane helix</keyword>
<keyword evidence="1" id="KW-0812">Transmembrane</keyword>
<evidence type="ECO:0000256" key="1">
    <source>
        <dbReference type="SAM" id="Phobius"/>
    </source>
</evidence>
<keyword evidence="3" id="KW-1185">Reference proteome</keyword>
<feature type="transmembrane region" description="Helical" evidence="1">
    <location>
        <begin position="6"/>
        <end position="30"/>
    </location>
</feature>
<dbReference type="AlphaFoldDB" id="A0A399EW02"/>
<comment type="caution">
    <text evidence="2">The sequence shown here is derived from an EMBL/GenBank/DDBJ whole genome shotgun (WGS) entry which is preliminary data.</text>
</comment>